<reference evidence="1" key="1">
    <citation type="submission" date="2023-04" db="EMBL/GenBank/DDBJ databases">
        <title>Draft Genome sequencing of Naganishia species isolated from polar environments using Oxford Nanopore Technology.</title>
        <authorList>
            <person name="Leo P."/>
            <person name="Venkateswaran K."/>
        </authorList>
    </citation>
    <scope>NUCLEOTIDE SEQUENCE</scope>
    <source>
        <strain evidence="1">DBVPG 5303</strain>
    </source>
</reference>
<evidence type="ECO:0000313" key="1">
    <source>
        <dbReference type="EMBL" id="KAJ9126190.1"/>
    </source>
</evidence>
<accession>A0ACC2XQ62</accession>
<evidence type="ECO:0000313" key="2">
    <source>
        <dbReference type="Proteomes" id="UP001234202"/>
    </source>
</evidence>
<dbReference type="Proteomes" id="UP001234202">
    <property type="component" value="Unassembled WGS sequence"/>
</dbReference>
<sequence length="138" mass="15064">MGPRVILVAKEGKLLGLVTVKDVLKHEAAVEHMHKQQESAVSPNSSSFQDWRDTMFNMEENAAGLEVVLEELLNFVKAMGKRAKSSLAGILGRFGSPPGTGGRQNGTSRFGFQDGRARDSSNEPRGEEFELGEDEDDT</sequence>
<protein>
    <submittedName>
        <fullName evidence="1">Uncharacterized protein</fullName>
    </submittedName>
</protein>
<keyword evidence="2" id="KW-1185">Reference proteome</keyword>
<gene>
    <name evidence="1" type="ORF">QFC24_002463</name>
</gene>
<organism evidence="1 2">
    <name type="scientific">Naganishia onofrii</name>
    <dbReference type="NCBI Taxonomy" id="1851511"/>
    <lineage>
        <taxon>Eukaryota</taxon>
        <taxon>Fungi</taxon>
        <taxon>Dikarya</taxon>
        <taxon>Basidiomycota</taxon>
        <taxon>Agaricomycotina</taxon>
        <taxon>Tremellomycetes</taxon>
        <taxon>Filobasidiales</taxon>
        <taxon>Filobasidiaceae</taxon>
        <taxon>Naganishia</taxon>
    </lineage>
</organism>
<dbReference type="EMBL" id="JASBWV010000006">
    <property type="protein sequence ID" value="KAJ9126190.1"/>
    <property type="molecule type" value="Genomic_DNA"/>
</dbReference>
<comment type="caution">
    <text evidence="1">The sequence shown here is derived from an EMBL/GenBank/DDBJ whole genome shotgun (WGS) entry which is preliminary data.</text>
</comment>
<name>A0ACC2XQ62_9TREE</name>
<proteinExistence type="predicted"/>